<proteinExistence type="predicted"/>
<accession>A0ABW4SRP8</accession>
<protein>
    <submittedName>
        <fullName evidence="2">Uncharacterized protein</fullName>
    </submittedName>
</protein>
<organism evidence="2 3">
    <name type="scientific">Nonomuraea mangrovi</name>
    <dbReference type="NCBI Taxonomy" id="2316207"/>
    <lineage>
        <taxon>Bacteria</taxon>
        <taxon>Bacillati</taxon>
        <taxon>Actinomycetota</taxon>
        <taxon>Actinomycetes</taxon>
        <taxon>Streptosporangiales</taxon>
        <taxon>Streptosporangiaceae</taxon>
        <taxon>Nonomuraea</taxon>
    </lineage>
</organism>
<feature type="region of interest" description="Disordered" evidence="1">
    <location>
        <begin position="87"/>
        <end position="108"/>
    </location>
</feature>
<name>A0ABW4SRP8_9ACTN</name>
<keyword evidence="3" id="KW-1185">Reference proteome</keyword>
<sequence length="108" mass="12018">MFYPENISVGLEQPEVSGMVTGKFVLEVVEDAERDRRLTVTVELAQGVPPAEETARAVGEAILGQLLRLNSEFAAYVPADRQPPFIRLRETGDPDYFPPGSKHRYTRG</sequence>
<evidence type="ECO:0000313" key="2">
    <source>
        <dbReference type="EMBL" id="MFD1932068.1"/>
    </source>
</evidence>
<evidence type="ECO:0000256" key="1">
    <source>
        <dbReference type="SAM" id="MobiDB-lite"/>
    </source>
</evidence>
<dbReference type="Proteomes" id="UP001597368">
    <property type="component" value="Unassembled WGS sequence"/>
</dbReference>
<reference evidence="3" key="1">
    <citation type="journal article" date="2019" name="Int. J. Syst. Evol. Microbiol.">
        <title>The Global Catalogue of Microorganisms (GCM) 10K type strain sequencing project: providing services to taxonomists for standard genome sequencing and annotation.</title>
        <authorList>
            <consortium name="The Broad Institute Genomics Platform"/>
            <consortium name="The Broad Institute Genome Sequencing Center for Infectious Disease"/>
            <person name="Wu L."/>
            <person name="Ma J."/>
        </authorList>
    </citation>
    <scope>NUCLEOTIDE SEQUENCE [LARGE SCALE GENOMIC DNA]</scope>
    <source>
        <strain evidence="3">ICMP 6774ER</strain>
    </source>
</reference>
<evidence type="ECO:0000313" key="3">
    <source>
        <dbReference type="Proteomes" id="UP001597368"/>
    </source>
</evidence>
<dbReference type="EMBL" id="JBHUFV010000016">
    <property type="protein sequence ID" value="MFD1932068.1"/>
    <property type="molecule type" value="Genomic_DNA"/>
</dbReference>
<dbReference type="RefSeq" id="WP_379571994.1">
    <property type="nucleotide sequence ID" value="NZ_JBHUFV010000016.1"/>
</dbReference>
<comment type="caution">
    <text evidence="2">The sequence shown here is derived from an EMBL/GenBank/DDBJ whole genome shotgun (WGS) entry which is preliminary data.</text>
</comment>
<gene>
    <name evidence="2" type="ORF">ACFSKW_11345</name>
</gene>